<gene>
    <name evidence="2" type="ORF">ADM90_22790</name>
</gene>
<dbReference type="Proteomes" id="UP000037977">
    <property type="component" value="Unassembled WGS sequence"/>
</dbReference>
<dbReference type="AlphaFoldDB" id="A0A0M9DFX3"/>
<comment type="caution">
    <text evidence="2">The sequence shown here is derived from an EMBL/GenBank/DDBJ whole genome shotgun (WGS) entry which is preliminary data.</text>
</comment>
<organism evidence="2 3">
    <name type="scientific">Lysinibacillus macroides</name>
    <dbReference type="NCBI Taxonomy" id="33935"/>
    <lineage>
        <taxon>Bacteria</taxon>
        <taxon>Bacillati</taxon>
        <taxon>Bacillota</taxon>
        <taxon>Bacilli</taxon>
        <taxon>Bacillales</taxon>
        <taxon>Bacillaceae</taxon>
        <taxon>Lysinibacillus</taxon>
    </lineage>
</organism>
<dbReference type="PATRIC" id="fig|33935.3.peg.3808"/>
<evidence type="ECO:0000313" key="3">
    <source>
        <dbReference type="Proteomes" id="UP000037977"/>
    </source>
</evidence>
<accession>A0A0M9DFX3</accession>
<proteinExistence type="predicted"/>
<dbReference type="OrthoDB" id="9803913at2"/>
<dbReference type="SUPFAM" id="SSF52113">
    <property type="entry name" value="BRCT domain"/>
    <property type="match status" value="1"/>
</dbReference>
<dbReference type="EMBL" id="LGCI01000014">
    <property type="protein sequence ID" value="KOY80039.1"/>
    <property type="molecule type" value="Genomic_DNA"/>
</dbReference>
<dbReference type="CDD" id="cd17748">
    <property type="entry name" value="BRCT_DNA_ligase_like"/>
    <property type="match status" value="1"/>
</dbReference>
<keyword evidence="3" id="KW-1185">Reference proteome</keyword>
<dbReference type="Pfam" id="PF00533">
    <property type="entry name" value="BRCT"/>
    <property type="match status" value="1"/>
</dbReference>
<protein>
    <submittedName>
        <fullName evidence="2">DNA polymerase III subunit epsilon</fullName>
    </submittedName>
</protein>
<dbReference type="STRING" id="33935.ADM90_22790"/>
<dbReference type="PROSITE" id="PS50172">
    <property type="entry name" value="BRCT"/>
    <property type="match status" value="1"/>
</dbReference>
<reference evidence="2 3" key="1">
    <citation type="submission" date="2015-07" db="EMBL/GenBank/DDBJ databases">
        <title>Genome sequencing project for genomic taxonomy and phylogenomics of Bacillus-like bacteria.</title>
        <authorList>
            <person name="Liu B."/>
            <person name="Wang J."/>
            <person name="Zhu Y."/>
            <person name="Liu G."/>
            <person name="Chen Q."/>
            <person name="Chen Z."/>
            <person name="Che J."/>
            <person name="Ge C."/>
            <person name="Shi H."/>
            <person name="Pan Z."/>
            <person name="Liu X."/>
        </authorList>
    </citation>
    <scope>NUCLEOTIDE SEQUENCE [LARGE SCALE GENOMIC DNA]</scope>
    <source>
        <strain evidence="2 3">DSM 54</strain>
    </source>
</reference>
<sequence length="107" mass="11833">MTNSDINFLSDLSESLVHPFYHKYIVFTGALSTMTRSKATKHINACGGIVQGAVTSKTDFVILGNKHRGTSTKQLKAEQLIDLGVDIQIIVEDDFLWLISIPTKPQI</sequence>
<dbReference type="InterPro" id="IPR036420">
    <property type="entry name" value="BRCT_dom_sf"/>
</dbReference>
<evidence type="ECO:0000313" key="2">
    <source>
        <dbReference type="EMBL" id="KOY80039.1"/>
    </source>
</evidence>
<dbReference type="Gene3D" id="3.40.50.10190">
    <property type="entry name" value="BRCT domain"/>
    <property type="match status" value="1"/>
</dbReference>
<dbReference type="InterPro" id="IPR001357">
    <property type="entry name" value="BRCT_dom"/>
</dbReference>
<evidence type="ECO:0000259" key="1">
    <source>
        <dbReference type="PROSITE" id="PS50172"/>
    </source>
</evidence>
<dbReference type="RefSeq" id="WP_053997136.1">
    <property type="nucleotide sequence ID" value="NZ_CP065643.1"/>
</dbReference>
<name>A0A0M9DFX3_9BACI</name>
<feature type="domain" description="BRCT" evidence="1">
    <location>
        <begin position="15"/>
        <end position="93"/>
    </location>
</feature>